<dbReference type="GO" id="GO:0000049">
    <property type="term" value="F:tRNA binding"/>
    <property type="evidence" value="ECO:0007669"/>
    <property type="project" value="InterPro"/>
</dbReference>
<dbReference type="InterPro" id="IPR002319">
    <property type="entry name" value="Phenylalanyl-tRNA_Synthase"/>
</dbReference>
<evidence type="ECO:0000256" key="1">
    <source>
        <dbReference type="ARBA" id="ARBA00022598"/>
    </source>
</evidence>
<sequence length="154" mass="16911">MIFQDFAASILPRDPFFSSPTAALPSMAGRGKGFEEKWMEVLGCGVTEQEILKRSGRMDEVAWAFGLGLERLAMVLFDIPDIRLFWSTDERFTSQQLAPPQTGCRRRCALVAVSLPVSAADAIHAPPLQSKPSIAVGDILPSLPTPPLYHFCPH</sequence>
<keyword evidence="2" id="KW-0547">Nucleotide-binding</keyword>
<keyword evidence="1" id="KW-0436">Ligase</keyword>
<evidence type="ECO:0000313" key="7">
    <source>
        <dbReference type="EMBL" id="RAL44161.1"/>
    </source>
</evidence>
<dbReference type="InterPro" id="IPR045864">
    <property type="entry name" value="aa-tRNA-synth_II/BPL/LPL"/>
</dbReference>
<protein>
    <recommendedName>
        <fullName evidence="6">Phenylalanyl-tRNA synthetase domain-containing protein</fullName>
    </recommendedName>
</protein>
<keyword evidence="5" id="KW-0030">Aminoacyl-tRNA synthetase</keyword>
<evidence type="ECO:0000256" key="3">
    <source>
        <dbReference type="ARBA" id="ARBA00022840"/>
    </source>
</evidence>
<reference evidence="7 8" key="1">
    <citation type="submission" date="2018-06" db="EMBL/GenBank/DDBJ databases">
        <title>The Genome of Cuscuta australis (Dodder) Provides Insight into the Evolution of Plant Parasitism.</title>
        <authorList>
            <person name="Liu H."/>
        </authorList>
    </citation>
    <scope>NUCLEOTIDE SEQUENCE [LARGE SCALE GENOMIC DNA]</scope>
    <source>
        <strain evidence="8">cv. Yunnan</strain>
        <tissue evidence="7">Vines</tissue>
    </source>
</reference>
<gene>
    <name evidence="7" type="ORF">DM860_016407</name>
</gene>
<evidence type="ECO:0000256" key="4">
    <source>
        <dbReference type="ARBA" id="ARBA00022917"/>
    </source>
</evidence>
<evidence type="ECO:0000259" key="6">
    <source>
        <dbReference type="Pfam" id="PF01409"/>
    </source>
</evidence>
<feature type="domain" description="Phenylalanyl-tRNA synthetase" evidence="6">
    <location>
        <begin position="35"/>
        <end position="95"/>
    </location>
</feature>
<proteinExistence type="predicted"/>
<dbReference type="Gene3D" id="3.30.930.10">
    <property type="entry name" value="Bira Bifunctional Protein, Domain 2"/>
    <property type="match status" value="1"/>
</dbReference>
<keyword evidence="8" id="KW-1185">Reference proteome</keyword>
<name>A0A328DJ22_9ASTE</name>
<dbReference type="SUPFAM" id="SSF55681">
    <property type="entry name" value="Class II aaRS and biotin synthetases"/>
    <property type="match status" value="1"/>
</dbReference>
<dbReference type="Proteomes" id="UP000249390">
    <property type="component" value="Unassembled WGS sequence"/>
</dbReference>
<evidence type="ECO:0000256" key="5">
    <source>
        <dbReference type="ARBA" id="ARBA00023146"/>
    </source>
</evidence>
<accession>A0A328DJ22</accession>
<evidence type="ECO:0000313" key="8">
    <source>
        <dbReference type="Proteomes" id="UP000249390"/>
    </source>
</evidence>
<dbReference type="EMBL" id="NQVE01000147">
    <property type="protein sequence ID" value="RAL44161.1"/>
    <property type="molecule type" value="Genomic_DNA"/>
</dbReference>
<comment type="caution">
    <text evidence="7">The sequence shown here is derived from an EMBL/GenBank/DDBJ whole genome shotgun (WGS) entry which is preliminary data.</text>
</comment>
<evidence type="ECO:0000256" key="2">
    <source>
        <dbReference type="ARBA" id="ARBA00022741"/>
    </source>
</evidence>
<organism evidence="7 8">
    <name type="scientific">Cuscuta australis</name>
    <dbReference type="NCBI Taxonomy" id="267555"/>
    <lineage>
        <taxon>Eukaryota</taxon>
        <taxon>Viridiplantae</taxon>
        <taxon>Streptophyta</taxon>
        <taxon>Embryophyta</taxon>
        <taxon>Tracheophyta</taxon>
        <taxon>Spermatophyta</taxon>
        <taxon>Magnoliopsida</taxon>
        <taxon>eudicotyledons</taxon>
        <taxon>Gunneridae</taxon>
        <taxon>Pentapetalae</taxon>
        <taxon>asterids</taxon>
        <taxon>lamiids</taxon>
        <taxon>Solanales</taxon>
        <taxon>Convolvulaceae</taxon>
        <taxon>Cuscuteae</taxon>
        <taxon>Cuscuta</taxon>
        <taxon>Cuscuta subgen. Grammica</taxon>
        <taxon>Cuscuta sect. Cleistogrammica</taxon>
    </lineage>
</organism>
<dbReference type="GO" id="GO:0005524">
    <property type="term" value="F:ATP binding"/>
    <property type="evidence" value="ECO:0007669"/>
    <property type="project" value="UniProtKB-KW"/>
</dbReference>
<dbReference type="Pfam" id="PF01409">
    <property type="entry name" value="tRNA-synt_2d"/>
    <property type="match status" value="1"/>
</dbReference>
<dbReference type="AlphaFoldDB" id="A0A328DJ22"/>
<dbReference type="GO" id="GO:0006412">
    <property type="term" value="P:translation"/>
    <property type="evidence" value="ECO:0007669"/>
    <property type="project" value="UniProtKB-KW"/>
</dbReference>
<dbReference type="GO" id="GO:0043039">
    <property type="term" value="P:tRNA aminoacylation"/>
    <property type="evidence" value="ECO:0007669"/>
    <property type="project" value="InterPro"/>
</dbReference>
<dbReference type="GO" id="GO:0004812">
    <property type="term" value="F:aminoacyl-tRNA ligase activity"/>
    <property type="evidence" value="ECO:0007669"/>
    <property type="project" value="UniProtKB-KW"/>
</dbReference>
<keyword evidence="4" id="KW-0648">Protein biosynthesis</keyword>
<keyword evidence="3" id="KW-0067">ATP-binding</keyword>